<keyword evidence="8" id="KW-1185">Reference proteome</keyword>
<protein>
    <submittedName>
        <fullName evidence="7">Tartronate semialdehyde reductase</fullName>
    </submittedName>
</protein>
<dbReference type="SUPFAM" id="SSF51735">
    <property type="entry name" value="NAD(P)-binding Rossmann-fold domains"/>
    <property type="match status" value="1"/>
</dbReference>
<evidence type="ECO:0000259" key="6">
    <source>
        <dbReference type="Pfam" id="PF14833"/>
    </source>
</evidence>
<reference evidence="7" key="1">
    <citation type="submission" date="2021-01" db="EMBL/GenBank/DDBJ databases">
        <title>Whole genome shotgun sequence of Planotetraspora silvatica NBRC 100141.</title>
        <authorList>
            <person name="Komaki H."/>
            <person name="Tamura T."/>
        </authorList>
    </citation>
    <scope>NUCLEOTIDE SEQUENCE</scope>
    <source>
        <strain evidence="7">NBRC 100141</strain>
    </source>
</reference>
<evidence type="ECO:0000256" key="2">
    <source>
        <dbReference type="ARBA" id="ARBA00023002"/>
    </source>
</evidence>
<organism evidence="7 8">
    <name type="scientific">Planotetraspora silvatica</name>
    <dbReference type="NCBI Taxonomy" id="234614"/>
    <lineage>
        <taxon>Bacteria</taxon>
        <taxon>Bacillati</taxon>
        <taxon>Actinomycetota</taxon>
        <taxon>Actinomycetes</taxon>
        <taxon>Streptosporangiales</taxon>
        <taxon>Streptosporangiaceae</taxon>
        <taxon>Planotetraspora</taxon>
    </lineage>
</organism>
<feature type="active site" evidence="4">
    <location>
        <position position="168"/>
    </location>
</feature>
<dbReference type="PANTHER" id="PTHR43580:SF2">
    <property type="entry name" value="CYTOKINE-LIKE NUCLEAR FACTOR N-PAC"/>
    <property type="match status" value="1"/>
</dbReference>
<dbReference type="InterPro" id="IPR015815">
    <property type="entry name" value="HIBADH-related"/>
</dbReference>
<evidence type="ECO:0000259" key="5">
    <source>
        <dbReference type="Pfam" id="PF03446"/>
    </source>
</evidence>
<dbReference type="EMBL" id="BOOQ01000003">
    <property type="protein sequence ID" value="GII44369.1"/>
    <property type="molecule type" value="Genomic_DNA"/>
</dbReference>
<dbReference type="RefSeq" id="WP_203971891.1">
    <property type="nucleotide sequence ID" value="NZ_BAAAKY010000004.1"/>
</dbReference>
<keyword evidence="2" id="KW-0560">Oxidoreductase</keyword>
<dbReference type="InterPro" id="IPR006115">
    <property type="entry name" value="6PGDH_NADP-bd"/>
</dbReference>
<proteinExistence type="inferred from homology"/>
<sequence>MRIAVLGMGRMGRALAQRLLTQHFSVTVWNRTPGQAGQVVQDGATEAFSPAEAAQGADAVLMSLTDDRAVRDVMTRLVDDMPSGDDLVVADMSTVSPSTSRALRDLVPRGRFLAAPILGGPLDLVLGNARVLLGGDRTAAERLEPVWRDAFASSAYLGDDPGCAVTLKLLNNYLLMANVVLVSEVVVTAEAAGFDMAGVRNQLFGWATVPPILRNRIDDIVGGAHEGWFTTRLGAKDVRLAREVSEEHGVVLPLAHLVERLYEEAAELGWAEADIAAVVELVRRERR</sequence>
<dbReference type="InterPro" id="IPR029154">
    <property type="entry name" value="HIBADH-like_NADP-bd"/>
</dbReference>
<dbReference type="GO" id="GO:0016491">
    <property type="term" value="F:oxidoreductase activity"/>
    <property type="evidence" value="ECO:0007669"/>
    <property type="project" value="UniProtKB-KW"/>
</dbReference>
<dbReference type="InterPro" id="IPR013328">
    <property type="entry name" value="6PGD_dom2"/>
</dbReference>
<dbReference type="InterPro" id="IPR036291">
    <property type="entry name" value="NAD(P)-bd_dom_sf"/>
</dbReference>
<accession>A0A8J3UL96</accession>
<dbReference type="GO" id="GO:0051287">
    <property type="term" value="F:NAD binding"/>
    <property type="evidence" value="ECO:0007669"/>
    <property type="project" value="InterPro"/>
</dbReference>
<dbReference type="PANTHER" id="PTHR43580">
    <property type="entry name" value="OXIDOREDUCTASE GLYR1-RELATED"/>
    <property type="match status" value="1"/>
</dbReference>
<dbReference type="PIRSF" id="PIRSF000103">
    <property type="entry name" value="HIBADH"/>
    <property type="match status" value="1"/>
</dbReference>
<dbReference type="InterPro" id="IPR051265">
    <property type="entry name" value="HIBADH-related_NP60_sf"/>
</dbReference>
<dbReference type="Pfam" id="PF14833">
    <property type="entry name" value="NAD_binding_11"/>
    <property type="match status" value="1"/>
</dbReference>
<evidence type="ECO:0000313" key="7">
    <source>
        <dbReference type="EMBL" id="GII44369.1"/>
    </source>
</evidence>
<evidence type="ECO:0000256" key="4">
    <source>
        <dbReference type="PIRSR" id="PIRSR000103-1"/>
    </source>
</evidence>
<dbReference type="Gene3D" id="3.40.50.720">
    <property type="entry name" value="NAD(P)-binding Rossmann-like Domain"/>
    <property type="match status" value="1"/>
</dbReference>
<evidence type="ECO:0000256" key="1">
    <source>
        <dbReference type="ARBA" id="ARBA00009080"/>
    </source>
</evidence>
<dbReference type="GO" id="GO:0050661">
    <property type="term" value="F:NADP binding"/>
    <property type="evidence" value="ECO:0007669"/>
    <property type="project" value="InterPro"/>
</dbReference>
<evidence type="ECO:0000313" key="8">
    <source>
        <dbReference type="Proteomes" id="UP000644610"/>
    </source>
</evidence>
<name>A0A8J3UL96_9ACTN</name>
<dbReference type="Gene3D" id="1.10.1040.10">
    <property type="entry name" value="N-(1-d-carboxylethyl)-l-norvaline Dehydrogenase, domain 2"/>
    <property type="match status" value="1"/>
</dbReference>
<dbReference type="Pfam" id="PF03446">
    <property type="entry name" value="NAD_binding_2"/>
    <property type="match status" value="1"/>
</dbReference>
<comment type="similarity">
    <text evidence="1">Belongs to the HIBADH-related family.</text>
</comment>
<feature type="domain" description="6-phosphogluconate dehydrogenase NADP-binding" evidence="5">
    <location>
        <begin position="2"/>
        <end position="149"/>
    </location>
</feature>
<dbReference type="Proteomes" id="UP000644610">
    <property type="component" value="Unassembled WGS sequence"/>
</dbReference>
<dbReference type="SUPFAM" id="SSF48179">
    <property type="entry name" value="6-phosphogluconate dehydrogenase C-terminal domain-like"/>
    <property type="match status" value="1"/>
</dbReference>
<dbReference type="InterPro" id="IPR008927">
    <property type="entry name" value="6-PGluconate_DH-like_C_sf"/>
</dbReference>
<evidence type="ECO:0000256" key="3">
    <source>
        <dbReference type="ARBA" id="ARBA00023027"/>
    </source>
</evidence>
<feature type="domain" description="3-hydroxyisobutyrate dehydrogenase-like NAD-binding" evidence="6">
    <location>
        <begin position="164"/>
        <end position="281"/>
    </location>
</feature>
<comment type="caution">
    <text evidence="7">The sequence shown here is derived from an EMBL/GenBank/DDBJ whole genome shotgun (WGS) entry which is preliminary data.</text>
</comment>
<keyword evidence="3" id="KW-0520">NAD</keyword>
<dbReference type="AlphaFoldDB" id="A0A8J3UL96"/>
<gene>
    <name evidence="7" type="ORF">Psi02_07930</name>
</gene>